<feature type="domain" description="Integrase catalytic" evidence="3">
    <location>
        <begin position="427"/>
        <end position="592"/>
    </location>
</feature>
<evidence type="ECO:0000313" key="5">
    <source>
        <dbReference type="Proteomes" id="UP000288805"/>
    </source>
</evidence>
<dbReference type="Proteomes" id="UP000288805">
    <property type="component" value="Unassembled WGS sequence"/>
</dbReference>
<keyword evidence="2" id="KW-0378">Hydrolase</keyword>
<dbReference type="InterPro" id="IPR013103">
    <property type="entry name" value="RVT_2"/>
</dbReference>
<dbReference type="GO" id="GO:0046872">
    <property type="term" value="F:metal ion binding"/>
    <property type="evidence" value="ECO:0007669"/>
    <property type="project" value="UniProtKB-KW"/>
</dbReference>
<dbReference type="PANTHER" id="PTHR42648:SF26">
    <property type="entry name" value="INTEGRASE CATALYTIC DOMAIN-CONTAINING PROTEIN"/>
    <property type="match status" value="1"/>
</dbReference>
<dbReference type="Gene3D" id="3.30.420.10">
    <property type="entry name" value="Ribonuclease H-like superfamily/Ribonuclease H"/>
    <property type="match status" value="1"/>
</dbReference>
<keyword evidence="1" id="KW-0479">Metal-binding</keyword>
<dbReference type="Pfam" id="PF00665">
    <property type="entry name" value="rve"/>
    <property type="match status" value="1"/>
</dbReference>
<dbReference type="Pfam" id="PF14223">
    <property type="entry name" value="Retrotran_gag_2"/>
    <property type="match status" value="1"/>
</dbReference>
<reference evidence="4 5" key="1">
    <citation type="journal article" date="2018" name="PLoS Genet.">
        <title>Population sequencing reveals clonal diversity and ancestral inbreeding in the grapevine cultivar Chardonnay.</title>
        <authorList>
            <person name="Roach M.J."/>
            <person name="Johnson D.L."/>
            <person name="Bohlmann J."/>
            <person name="van Vuuren H.J."/>
            <person name="Jones S.J."/>
            <person name="Pretorius I.S."/>
            <person name="Schmidt S.A."/>
            <person name="Borneman A.R."/>
        </authorList>
    </citation>
    <scope>NUCLEOTIDE SEQUENCE [LARGE SCALE GENOMIC DNA]</scope>
    <source>
        <strain evidence="5">cv. Chardonnay</strain>
        <tissue evidence="4">Leaf</tissue>
    </source>
</reference>
<comment type="caution">
    <text evidence="4">The sequence shown here is derived from an EMBL/GenBank/DDBJ whole genome shotgun (WGS) entry which is preliminary data.</text>
</comment>
<dbReference type="Pfam" id="PF25597">
    <property type="entry name" value="SH3_retrovirus"/>
    <property type="match status" value="1"/>
</dbReference>
<dbReference type="CDD" id="cd09272">
    <property type="entry name" value="RNase_HI_RT_Ty1"/>
    <property type="match status" value="1"/>
</dbReference>
<evidence type="ECO:0000256" key="2">
    <source>
        <dbReference type="ARBA" id="ARBA00022801"/>
    </source>
</evidence>
<evidence type="ECO:0000256" key="1">
    <source>
        <dbReference type="ARBA" id="ARBA00022723"/>
    </source>
</evidence>
<dbReference type="SUPFAM" id="SSF53098">
    <property type="entry name" value="Ribonuclease H-like"/>
    <property type="match status" value="1"/>
</dbReference>
<dbReference type="InterPro" id="IPR025724">
    <property type="entry name" value="GAG-pre-integrase_dom"/>
</dbReference>
<dbReference type="InterPro" id="IPR012337">
    <property type="entry name" value="RNaseH-like_sf"/>
</dbReference>
<dbReference type="GO" id="GO:0003676">
    <property type="term" value="F:nucleic acid binding"/>
    <property type="evidence" value="ECO:0007669"/>
    <property type="project" value="InterPro"/>
</dbReference>
<dbReference type="InterPro" id="IPR039537">
    <property type="entry name" value="Retrotran_Ty1/copia-like"/>
</dbReference>
<evidence type="ECO:0000313" key="4">
    <source>
        <dbReference type="EMBL" id="RVX11064.1"/>
    </source>
</evidence>
<sequence>MAFSSSASSNVIFAPPNIGHLVSIKLSDTNYLIWSSQIVLVLKSHDLMGFVDGSEPCTSKSLDGSLNPAYILWNKKDQCVLSWINATLSDKVLASVYGITFAREVWSSLANKFVSQSRTRVHHLKRKLQTLHQGSMKCTDFLEKAKLVSDELAAVGKPLEDDDLMSYIVSGLNPSFNPFITSLSFATRDKNVSFEDFQAELLSYELLLENQNIVIPPETNNFAFFTPKSNQQQYNRKPKTQGRHPPTQLAAMVAHSNAEQEEETWFADSGANQHITVNLEHLTLQQPYTGQENVVVGNGQGSANLLSINQFCLDNNCLFILTGTHYFVKDIQTGATLLEGRSEGGLYPIQLRSMSINKSHALLAVVGIKASVSVWHSRLGHASLPIVSQLLNKHSLPVEGSVNKMHFCESCQLGKGKQLPFKPSTRVSSFPLQLIHTDVWSCSTKSLSGCKYYVIFIDDFSRFSWLYPLQNKSDVYACFVKFKTLVENQFSCKIKQLQSDGGGEYMSNQFQLFLSSNGIQHRRTCPHTPQQNGDAEHKHRHVVEMGLSLLAQSLLPTKFWVDAFLTSIFLINRLPTSTLDNQTPYLKLFGKHPDYTSLRTFGCACFPLLRPYATHKLMFRSKRCIFLSYSSHQNGYRCLDPITQKVLISRHVVFNENTFPAKDGLQSSELLPVVSSQDSPNSPLESLTIPTSPHISTLPSPIPGPAPFLSIPEYCNSLAPTSYRQAALLPDWCVAMREEYDALLANETWKLCPRPVDHNVVGNKWVYKVKQTSTGEVDRFKARLVALGFAQEEGIDFTETFSLVIKPSTVRVLLTLSVQFDWEIRQLDVSNAFLHGILLEDVYMEQPKGIDPSLIQSLIQKLQTEFKMKNLGPLGYFLGIQASRDSSGLHLRQSKYIGDLLHRTKMAGAKLASSPCTTGLKLSTHVAAKRVLRYLKGTIDLGLWYTKGEQTLQAFCDSNWAGNPDDRRSTTGYGVFFGSCLISWTAKKQSVVARSSTKAEYKALAITTAELYWIRMLLKELHISLPTAPIIWCDNSDALALASNPVFHARTKHIEVDFHFIREKVANRDISLQFIGSYDQPTDIFTKGLSLARFGLLRDKLMVVSLPISLRGDDNHNIQTTEISLASHLSYPPDQLRLNETNKHLSTLRYNP</sequence>
<evidence type="ECO:0000259" key="3">
    <source>
        <dbReference type="PROSITE" id="PS50994"/>
    </source>
</evidence>
<organism evidence="4 5">
    <name type="scientific">Vitis vinifera</name>
    <name type="common">Grape</name>
    <dbReference type="NCBI Taxonomy" id="29760"/>
    <lineage>
        <taxon>Eukaryota</taxon>
        <taxon>Viridiplantae</taxon>
        <taxon>Streptophyta</taxon>
        <taxon>Embryophyta</taxon>
        <taxon>Tracheophyta</taxon>
        <taxon>Spermatophyta</taxon>
        <taxon>Magnoliopsida</taxon>
        <taxon>eudicotyledons</taxon>
        <taxon>Gunneridae</taxon>
        <taxon>Pentapetalae</taxon>
        <taxon>rosids</taxon>
        <taxon>Vitales</taxon>
        <taxon>Vitaceae</taxon>
        <taxon>Viteae</taxon>
        <taxon>Vitis</taxon>
    </lineage>
</organism>
<dbReference type="AlphaFoldDB" id="A0A438JQ40"/>
<accession>A0A438JQ40</accession>
<dbReference type="PANTHER" id="PTHR42648">
    <property type="entry name" value="TRANSPOSASE, PUTATIVE-RELATED"/>
    <property type="match status" value="1"/>
</dbReference>
<dbReference type="GO" id="GO:0016787">
    <property type="term" value="F:hydrolase activity"/>
    <property type="evidence" value="ECO:0007669"/>
    <property type="project" value="UniProtKB-KW"/>
</dbReference>
<protein>
    <submittedName>
        <fullName evidence="4">Retrovirus-related Pol polyprotein from transposon RE1</fullName>
    </submittedName>
</protein>
<dbReference type="EMBL" id="QGNW01000032">
    <property type="protein sequence ID" value="RVX11064.1"/>
    <property type="molecule type" value="Genomic_DNA"/>
</dbReference>
<dbReference type="InterPro" id="IPR001584">
    <property type="entry name" value="Integrase_cat-core"/>
</dbReference>
<proteinExistence type="predicted"/>
<dbReference type="InterPro" id="IPR043502">
    <property type="entry name" value="DNA/RNA_pol_sf"/>
</dbReference>
<dbReference type="GO" id="GO:0015074">
    <property type="term" value="P:DNA integration"/>
    <property type="evidence" value="ECO:0007669"/>
    <property type="project" value="InterPro"/>
</dbReference>
<dbReference type="InterPro" id="IPR057670">
    <property type="entry name" value="SH3_retrovirus"/>
</dbReference>
<dbReference type="PROSITE" id="PS50994">
    <property type="entry name" value="INTEGRASE"/>
    <property type="match status" value="1"/>
</dbReference>
<name>A0A438JQ40_VITVI</name>
<dbReference type="Pfam" id="PF13976">
    <property type="entry name" value="gag_pre-integrs"/>
    <property type="match status" value="1"/>
</dbReference>
<gene>
    <name evidence="4" type="primary">RE1_1026</name>
    <name evidence="4" type="ORF">CK203_013217</name>
</gene>
<dbReference type="InterPro" id="IPR036397">
    <property type="entry name" value="RNaseH_sf"/>
</dbReference>
<dbReference type="Pfam" id="PF07727">
    <property type="entry name" value="RVT_2"/>
    <property type="match status" value="1"/>
</dbReference>
<dbReference type="SUPFAM" id="SSF56672">
    <property type="entry name" value="DNA/RNA polymerases"/>
    <property type="match status" value="1"/>
</dbReference>